<feature type="domain" description="Thioredoxin" evidence="1">
    <location>
        <begin position="5"/>
        <end position="102"/>
    </location>
</feature>
<comment type="caution">
    <text evidence="2">The sequence shown here is derived from an EMBL/GenBank/DDBJ whole genome shotgun (WGS) entry which is preliminary data.</text>
</comment>
<sequence length="109" mass="12678">MPLKEITEQELLQSLDHNQERQAVLFFTPMCGTCQVGERMLEVVEATGRSVPLYKLNINYAPKLREQWRIESVPGVAVMQGGELLHKEYAMRSVDHLFEFVRRDKLYPV</sequence>
<proteinExistence type="predicted"/>
<gene>
    <name evidence="2" type="ORF">GCM10010917_15130</name>
</gene>
<dbReference type="Proteomes" id="UP000609323">
    <property type="component" value="Unassembled WGS sequence"/>
</dbReference>
<dbReference type="Pfam" id="PF00085">
    <property type="entry name" value="Thioredoxin"/>
    <property type="match status" value="1"/>
</dbReference>
<dbReference type="EMBL" id="BMHF01000004">
    <property type="protein sequence ID" value="GGA31029.1"/>
    <property type="molecule type" value="Genomic_DNA"/>
</dbReference>
<evidence type="ECO:0000259" key="1">
    <source>
        <dbReference type="Pfam" id="PF00085"/>
    </source>
</evidence>
<keyword evidence="3" id="KW-1185">Reference proteome</keyword>
<evidence type="ECO:0000313" key="3">
    <source>
        <dbReference type="Proteomes" id="UP000609323"/>
    </source>
</evidence>
<reference evidence="3" key="1">
    <citation type="journal article" date="2019" name="Int. J. Syst. Evol. Microbiol.">
        <title>The Global Catalogue of Microorganisms (GCM) 10K type strain sequencing project: providing services to taxonomists for standard genome sequencing and annotation.</title>
        <authorList>
            <consortium name="The Broad Institute Genomics Platform"/>
            <consortium name="The Broad Institute Genome Sequencing Center for Infectious Disease"/>
            <person name="Wu L."/>
            <person name="Ma J."/>
        </authorList>
    </citation>
    <scope>NUCLEOTIDE SEQUENCE [LARGE SCALE GENOMIC DNA]</scope>
    <source>
        <strain evidence="3">CGMCC 1.15044</strain>
    </source>
</reference>
<accession>A0ABQ1FUC5</accession>
<dbReference type="RefSeq" id="WP_094095073.1">
    <property type="nucleotide sequence ID" value="NZ_BMHF01000004.1"/>
</dbReference>
<dbReference type="SUPFAM" id="SSF52833">
    <property type="entry name" value="Thioredoxin-like"/>
    <property type="match status" value="1"/>
</dbReference>
<evidence type="ECO:0000313" key="2">
    <source>
        <dbReference type="EMBL" id="GGA31029.1"/>
    </source>
</evidence>
<dbReference type="InterPro" id="IPR036249">
    <property type="entry name" value="Thioredoxin-like_sf"/>
</dbReference>
<name>A0ABQ1FUC5_9BACL</name>
<protein>
    <submittedName>
        <fullName evidence="2">Thiol reductase thioredoxin</fullName>
    </submittedName>
</protein>
<dbReference type="CDD" id="cd02947">
    <property type="entry name" value="TRX_family"/>
    <property type="match status" value="1"/>
</dbReference>
<organism evidence="2 3">
    <name type="scientific">Paenibacillus physcomitrellae</name>
    <dbReference type="NCBI Taxonomy" id="1619311"/>
    <lineage>
        <taxon>Bacteria</taxon>
        <taxon>Bacillati</taxon>
        <taxon>Bacillota</taxon>
        <taxon>Bacilli</taxon>
        <taxon>Bacillales</taxon>
        <taxon>Paenibacillaceae</taxon>
        <taxon>Paenibacillus</taxon>
    </lineage>
</organism>
<dbReference type="Gene3D" id="3.40.30.10">
    <property type="entry name" value="Glutaredoxin"/>
    <property type="match status" value="1"/>
</dbReference>
<dbReference type="InterPro" id="IPR013766">
    <property type="entry name" value="Thioredoxin_domain"/>
</dbReference>